<protein>
    <submittedName>
        <fullName evidence="8">L,D-transpeptidase</fullName>
        <ecNumber evidence="8">2.-.-.-</ecNumber>
    </submittedName>
</protein>
<evidence type="ECO:0000256" key="6">
    <source>
        <dbReference type="PROSITE-ProRule" id="PRU01373"/>
    </source>
</evidence>
<keyword evidence="4 6" id="KW-0573">Peptidoglycan synthesis</keyword>
<evidence type="ECO:0000313" key="9">
    <source>
        <dbReference type="Proteomes" id="UP001595900"/>
    </source>
</evidence>
<dbReference type="InterPro" id="IPR005490">
    <property type="entry name" value="LD_TPept_cat_dom"/>
</dbReference>
<evidence type="ECO:0000256" key="1">
    <source>
        <dbReference type="ARBA" id="ARBA00004752"/>
    </source>
</evidence>
<evidence type="ECO:0000313" key="8">
    <source>
        <dbReference type="EMBL" id="MFC4243844.1"/>
    </source>
</evidence>
<dbReference type="GO" id="GO:0016740">
    <property type="term" value="F:transferase activity"/>
    <property type="evidence" value="ECO:0007669"/>
    <property type="project" value="UniProtKB-KW"/>
</dbReference>
<feature type="domain" description="L,D-TPase catalytic" evidence="7">
    <location>
        <begin position="173"/>
        <end position="292"/>
    </location>
</feature>
<dbReference type="SUPFAM" id="SSF141523">
    <property type="entry name" value="L,D-transpeptidase catalytic domain-like"/>
    <property type="match status" value="1"/>
</dbReference>
<dbReference type="PROSITE" id="PS52029">
    <property type="entry name" value="LD_TPASE"/>
    <property type="match status" value="1"/>
</dbReference>
<feature type="active site" description="Nucleophile" evidence="6">
    <location>
        <position position="269"/>
    </location>
</feature>
<proteinExistence type="predicted"/>
<keyword evidence="9" id="KW-1185">Reference proteome</keyword>
<keyword evidence="3 6" id="KW-0133">Cell shape</keyword>
<dbReference type="InterPro" id="IPR038063">
    <property type="entry name" value="Transpep_catalytic_dom"/>
</dbReference>
<evidence type="ECO:0000259" key="7">
    <source>
        <dbReference type="PROSITE" id="PS52029"/>
    </source>
</evidence>
<evidence type="ECO:0000256" key="2">
    <source>
        <dbReference type="ARBA" id="ARBA00022679"/>
    </source>
</evidence>
<dbReference type="Pfam" id="PF03734">
    <property type="entry name" value="YkuD"/>
    <property type="match status" value="1"/>
</dbReference>
<dbReference type="PROSITE" id="PS51257">
    <property type="entry name" value="PROKAR_LIPOPROTEIN"/>
    <property type="match status" value="1"/>
</dbReference>
<gene>
    <name evidence="8" type="ORF">ACFOYW_10695</name>
</gene>
<sequence>MKRGLRRTWIVAAAVVVVMGAAACGWAFVARPGPAPAGAARALPALPAAPRAAAAPLSAAQVAALPEAAYDQVIAGLVPVASTAVEAVQLGALSAAAPLFDAAGTKPVARMQVAGPFGDPNPIVAIARTSDWALVLTPARQALPSTSADGTAAAQSAGWMPTRYITGLGPAGARIRVDLGSRSLVIERQGAPDQRFPVAIGAADTPTPTGVTGYLEARFVDSAAGTGTTPIQLTSLHTTTDDDPAGGRCGGLVALHWWPKASGAVSRGCLRLSPAALAAVDKLPLGTPITIAE</sequence>
<evidence type="ECO:0000256" key="3">
    <source>
        <dbReference type="ARBA" id="ARBA00022960"/>
    </source>
</evidence>
<name>A0ABV8Q7T8_9MICO</name>
<accession>A0ABV8Q7T8</accession>
<evidence type="ECO:0000256" key="4">
    <source>
        <dbReference type="ARBA" id="ARBA00022984"/>
    </source>
</evidence>
<dbReference type="CDD" id="cd16913">
    <property type="entry name" value="YkuD_like"/>
    <property type="match status" value="1"/>
</dbReference>
<dbReference type="RefSeq" id="WP_390228922.1">
    <property type="nucleotide sequence ID" value="NZ_JBHSCN010000005.1"/>
</dbReference>
<dbReference type="Gene3D" id="2.40.440.10">
    <property type="entry name" value="L,D-transpeptidase catalytic domain-like"/>
    <property type="match status" value="1"/>
</dbReference>
<reference evidence="9" key="1">
    <citation type="journal article" date="2019" name="Int. J. Syst. Evol. Microbiol.">
        <title>The Global Catalogue of Microorganisms (GCM) 10K type strain sequencing project: providing services to taxonomists for standard genome sequencing and annotation.</title>
        <authorList>
            <consortium name="The Broad Institute Genomics Platform"/>
            <consortium name="The Broad Institute Genome Sequencing Center for Infectious Disease"/>
            <person name="Wu L."/>
            <person name="Ma J."/>
        </authorList>
    </citation>
    <scope>NUCLEOTIDE SEQUENCE [LARGE SCALE GENOMIC DNA]</scope>
    <source>
        <strain evidence="9">CGMCC 1.10363</strain>
    </source>
</reference>
<feature type="active site" description="Proton donor/acceptor" evidence="6">
    <location>
        <position position="256"/>
    </location>
</feature>
<dbReference type="EC" id="2.-.-.-" evidence="8"/>
<organism evidence="8 9">
    <name type="scientific">Gryllotalpicola reticulitermitis</name>
    <dbReference type="NCBI Taxonomy" id="1184153"/>
    <lineage>
        <taxon>Bacteria</taxon>
        <taxon>Bacillati</taxon>
        <taxon>Actinomycetota</taxon>
        <taxon>Actinomycetes</taxon>
        <taxon>Micrococcales</taxon>
        <taxon>Microbacteriaceae</taxon>
        <taxon>Gryllotalpicola</taxon>
    </lineage>
</organism>
<comment type="pathway">
    <text evidence="1 6">Cell wall biogenesis; peptidoglycan biosynthesis.</text>
</comment>
<keyword evidence="2 8" id="KW-0808">Transferase</keyword>
<evidence type="ECO:0000256" key="5">
    <source>
        <dbReference type="ARBA" id="ARBA00023316"/>
    </source>
</evidence>
<comment type="caution">
    <text evidence="8">The sequence shown here is derived from an EMBL/GenBank/DDBJ whole genome shotgun (WGS) entry which is preliminary data.</text>
</comment>
<dbReference type="EMBL" id="JBHSCN010000005">
    <property type="protein sequence ID" value="MFC4243844.1"/>
    <property type="molecule type" value="Genomic_DNA"/>
</dbReference>
<keyword evidence="5 6" id="KW-0961">Cell wall biogenesis/degradation</keyword>
<dbReference type="Proteomes" id="UP001595900">
    <property type="component" value="Unassembled WGS sequence"/>
</dbReference>